<dbReference type="InterPro" id="IPR005130">
    <property type="entry name" value="Ser_deHydtase-like_asu"/>
</dbReference>
<sequence>MKTYGLRDIIGPIMVGPSSSHTAGALALASMARKLFGEQPERAVFTLYGSFAATGSGHGTDKALVAGILELATDDPRVADAFALAKAAGVQVDIVWDTTTEVAHPNTVDIRCESREGRTLEMRGVSIGGGAAVIRRINGIDVDITGERTSVVVHQRDERGVLAHIAGVLADCGINIANANLHRTAKRGDAYTVLETDSAVDASVRELLMDHPDIINARVVPATCAGDGEEVPVPEDAEERFARWDYASGEELLALCEREHVTIAQAFRAREEALCAKQGTEAGIDAYLDRVLEVMGNAATEPLGNPQPSVGGLIGGEAAKLRAALEDADPRHRLVDPLAARAAQYALATLETNGRMGVIVATPTAGSAGVLPGVLLALRDERGFSHDQLREGILTAAGLGYLIARNASVSGAEGGCQAEVGSAAAMAAAAAVTLAGGAPDRCLAAGANVMMSLLGLVCDPVGGLVEVPCQKRNATAASVAFVSAQIALSGVQNLISFDEAVAVMDEVGRGLPPELRETALGGIAKAPSACAFCAGC</sequence>
<dbReference type="CDD" id="cd04879">
    <property type="entry name" value="ACT_3PGDH-like"/>
    <property type="match status" value="1"/>
</dbReference>
<evidence type="ECO:0000256" key="5">
    <source>
        <dbReference type="ARBA" id="ARBA00022485"/>
    </source>
</evidence>
<dbReference type="GO" id="GO:0046872">
    <property type="term" value="F:metal ion binding"/>
    <property type="evidence" value="ECO:0007669"/>
    <property type="project" value="UniProtKB-KW"/>
</dbReference>
<dbReference type="NCBIfam" id="TIGR00719">
    <property type="entry name" value="sda_beta"/>
    <property type="match status" value="1"/>
</dbReference>
<comment type="pathway">
    <text evidence="2">Carbohydrate biosynthesis; gluconeogenesis.</text>
</comment>
<organism evidence="12 13">
    <name type="scientific">Adlercreutzia equolifaciens subsp. celatus</name>
    <dbReference type="NCBI Taxonomy" id="394340"/>
    <lineage>
        <taxon>Bacteria</taxon>
        <taxon>Bacillati</taxon>
        <taxon>Actinomycetota</taxon>
        <taxon>Coriobacteriia</taxon>
        <taxon>Eggerthellales</taxon>
        <taxon>Eggerthellaceae</taxon>
        <taxon>Adlercreutzia</taxon>
    </lineage>
</organism>
<dbReference type="SUPFAM" id="SSF55021">
    <property type="entry name" value="ACT-like"/>
    <property type="match status" value="1"/>
</dbReference>
<keyword evidence="7 11" id="KW-0408">Iron</keyword>
<comment type="cofactor">
    <cofactor evidence="1 11">
        <name>[4Fe-4S] cluster</name>
        <dbReference type="ChEBI" id="CHEBI:49883"/>
    </cofactor>
</comment>
<dbReference type="InterPro" id="IPR004643">
    <property type="entry name" value="Fe-S_L-Ser_bsu"/>
</dbReference>
<dbReference type="NCBIfam" id="TIGR00718">
    <property type="entry name" value="sda_alpha"/>
    <property type="match status" value="1"/>
</dbReference>
<dbReference type="EC" id="4.3.1.17" evidence="11"/>
<dbReference type="InterPro" id="IPR045865">
    <property type="entry name" value="ACT-like_dom_sf"/>
</dbReference>
<dbReference type="Pfam" id="PF03315">
    <property type="entry name" value="SDH_beta"/>
    <property type="match status" value="1"/>
</dbReference>
<dbReference type="InterPro" id="IPR005131">
    <property type="entry name" value="Ser_deHydtase_bsu"/>
</dbReference>
<evidence type="ECO:0000313" key="12">
    <source>
        <dbReference type="EMBL" id="RDC45902.1"/>
    </source>
</evidence>
<dbReference type="PANTHER" id="PTHR30182">
    <property type="entry name" value="L-SERINE DEHYDRATASE"/>
    <property type="match status" value="1"/>
</dbReference>
<dbReference type="RefSeq" id="WP_114539977.1">
    <property type="nucleotide sequence ID" value="NZ_DBFWAD010000078.1"/>
</dbReference>
<evidence type="ECO:0000256" key="8">
    <source>
        <dbReference type="ARBA" id="ARBA00023014"/>
    </source>
</evidence>
<protein>
    <recommendedName>
        <fullName evidence="11">L-serine dehydratase</fullName>
        <ecNumber evidence="11">4.3.1.17</ecNumber>
    </recommendedName>
</protein>
<dbReference type="PROSITE" id="PS51671">
    <property type="entry name" value="ACT"/>
    <property type="match status" value="1"/>
</dbReference>
<comment type="catalytic activity">
    <reaction evidence="10 11">
        <text>L-serine = pyruvate + NH4(+)</text>
        <dbReference type="Rhea" id="RHEA:19169"/>
        <dbReference type="ChEBI" id="CHEBI:15361"/>
        <dbReference type="ChEBI" id="CHEBI:28938"/>
        <dbReference type="ChEBI" id="CHEBI:33384"/>
        <dbReference type="EC" id="4.3.1.17"/>
    </reaction>
</comment>
<evidence type="ECO:0000256" key="1">
    <source>
        <dbReference type="ARBA" id="ARBA00001966"/>
    </source>
</evidence>
<dbReference type="InterPro" id="IPR029009">
    <property type="entry name" value="ASB_dom_sf"/>
</dbReference>
<dbReference type="GO" id="GO:0003941">
    <property type="term" value="F:L-serine ammonia-lyase activity"/>
    <property type="evidence" value="ECO:0007669"/>
    <property type="project" value="UniProtKB-UniRule"/>
</dbReference>
<comment type="caution">
    <text evidence="12">The sequence shown here is derived from an EMBL/GenBank/DDBJ whole genome shotgun (WGS) entry which is preliminary data.</text>
</comment>
<dbReference type="Pfam" id="PF03313">
    <property type="entry name" value="SDH_alpha"/>
    <property type="match status" value="1"/>
</dbReference>
<dbReference type="Gene3D" id="3.30.70.260">
    <property type="match status" value="1"/>
</dbReference>
<dbReference type="EMBL" id="PPUT01000006">
    <property type="protein sequence ID" value="RDC45902.1"/>
    <property type="molecule type" value="Genomic_DNA"/>
</dbReference>
<evidence type="ECO:0000313" key="13">
    <source>
        <dbReference type="Proteomes" id="UP000253805"/>
    </source>
</evidence>
<keyword evidence="4 11" id="KW-0312">Gluconeogenesis</keyword>
<accession>A0A369P1L4</accession>
<evidence type="ECO:0000256" key="2">
    <source>
        <dbReference type="ARBA" id="ARBA00004742"/>
    </source>
</evidence>
<dbReference type="InterPro" id="IPR051318">
    <property type="entry name" value="Fe-S_L-Ser"/>
</dbReference>
<evidence type="ECO:0000256" key="9">
    <source>
        <dbReference type="ARBA" id="ARBA00023239"/>
    </source>
</evidence>
<dbReference type="GO" id="GO:0051539">
    <property type="term" value="F:4 iron, 4 sulfur cluster binding"/>
    <property type="evidence" value="ECO:0007669"/>
    <property type="project" value="UniProtKB-UniRule"/>
</dbReference>
<reference evidence="12 13" key="1">
    <citation type="journal article" date="2018" name="Elife">
        <title>Discovery and characterization of a prevalent human gut bacterial enzyme sufficient for the inactivation of a family of plant toxins.</title>
        <authorList>
            <person name="Koppel N."/>
            <person name="Bisanz J.E."/>
            <person name="Pandelia M.E."/>
            <person name="Turnbaugh P.J."/>
            <person name="Balskus E.P."/>
        </authorList>
    </citation>
    <scope>NUCLEOTIDE SEQUENCE [LARGE SCALE GENOMIC DNA]</scope>
    <source>
        <strain evidence="12 13">OB21 GAM 11</strain>
    </source>
</reference>
<dbReference type="AlphaFoldDB" id="A0A369P1L4"/>
<dbReference type="PANTHER" id="PTHR30182:SF1">
    <property type="entry name" value="L-SERINE DEHYDRATASE 1"/>
    <property type="match status" value="1"/>
</dbReference>
<evidence type="ECO:0000256" key="4">
    <source>
        <dbReference type="ARBA" id="ARBA00022432"/>
    </source>
</evidence>
<name>A0A369P1L4_9ACTN</name>
<dbReference type="Proteomes" id="UP000253805">
    <property type="component" value="Unassembled WGS sequence"/>
</dbReference>
<dbReference type="Pfam" id="PF01842">
    <property type="entry name" value="ACT"/>
    <property type="match status" value="1"/>
</dbReference>
<dbReference type="SUPFAM" id="SSF143548">
    <property type="entry name" value="Serine metabolism enzymes domain"/>
    <property type="match status" value="1"/>
</dbReference>
<evidence type="ECO:0000256" key="11">
    <source>
        <dbReference type="RuleBase" id="RU366059"/>
    </source>
</evidence>
<keyword evidence="6 11" id="KW-0479">Metal-binding</keyword>
<keyword evidence="5 11" id="KW-0004">4Fe-4S</keyword>
<evidence type="ECO:0000256" key="7">
    <source>
        <dbReference type="ARBA" id="ARBA00023004"/>
    </source>
</evidence>
<dbReference type="Gene3D" id="3.30.1330.90">
    <property type="entry name" value="D-3-phosphoglycerate dehydrogenase, domain 3"/>
    <property type="match status" value="1"/>
</dbReference>
<evidence type="ECO:0000256" key="3">
    <source>
        <dbReference type="ARBA" id="ARBA00008636"/>
    </source>
</evidence>
<gene>
    <name evidence="12" type="ORF">C1850_03585</name>
</gene>
<dbReference type="GO" id="GO:0006094">
    <property type="term" value="P:gluconeogenesis"/>
    <property type="evidence" value="ECO:0007669"/>
    <property type="project" value="UniProtKB-KW"/>
</dbReference>
<keyword evidence="9 11" id="KW-0456">Lyase</keyword>
<evidence type="ECO:0000256" key="10">
    <source>
        <dbReference type="ARBA" id="ARBA00049406"/>
    </source>
</evidence>
<proteinExistence type="inferred from homology"/>
<dbReference type="InterPro" id="IPR002912">
    <property type="entry name" value="ACT_dom"/>
</dbReference>
<comment type="similarity">
    <text evidence="3 11">Belongs to the iron-sulfur dependent L-serine dehydratase family.</text>
</comment>
<evidence type="ECO:0000256" key="6">
    <source>
        <dbReference type="ARBA" id="ARBA00022723"/>
    </source>
</evidence>
<dbReference type="InterPro" id="IPR004642">
    <property type="entry name" value="Ser_deHydtase_asu"/>
</dbReference>
<keyword evidence="8 11" id="KW-0411">Iron-sulfur</keyword>